<keyword evidence="1" id="KW-0233">DNA recombination</keyword>
<evidence type="ECO:0000313" key="3">
    <source>
        <dbReference type="Proteomes" id="UP000273145"/>
    </source>
</evidence>
<dbReference type="GO" id="GO:0003677">
    <property type="term" value="F:DNA binding"/>
    <property type="evidence" value="ECO:0007669"/>
    <property type="project" value="InterPro"/>
</dbReference>
<dbReference type="AlphaFoldDB" id="A0A3Q8SCL0"/>
<dbReference type="InterPro" id="IPR013762">
    <property type="entry name" value="Integrase-like_cat_sf"/>
</dbReference>
<proteinExistence type="predicted"/>
<dbReference type="GO" id="GO:0015074">
    <property type="term" value="P:DNA integration"/>
    <property type="evidence" value="ECO:0007669"/>
    <property type="project" value="InterPro"/>
</dbReference>
<dbReference type="KEGG" id="plen:EIM92_16255"/>
<accession>A0A3Q8SCL0</accession>
<keyword evidence="3" id="KW-1185">Reference proteome</keyword>
<protein>
    <submittedName>
        <fullName evidence="2">Site-specific integrase</fullName>
    </submittedName>
</protein>
<dbReference type="EMBL" id="CP034248">
    <property type="protein sequence ID" value="AZK47511.1"/>
    <property type="molecule type" value="Genomic_DNA"/>
</dbReference>
<organism evidence="2 3">
    <name type="scientific">Paenibacillus lentus</name>
    <dbReference type="NCBI Taxonomy" id="1338368"/>
    <lineage>
        <taxon>Bacteria</taxon>
        <taxon>Bacillati</taxon>
        <taxon>Bacillota</taxon>
        <taxon>Bacilli</taxon>
        <taxon>Bacillales</taxon>
        <taxon>Paenibacillaceae</taxon>
        <taxon>Paenibacillus</taxon>
    </lineage>
</organism>
<reference evidence="2 3" key="1">
    <citation type="submission" date="2018-11" db="EMBL/GenBank/DDBJ databases">
        <title>Genome sequencing of Paenibacillus lentus DSM25539(T).</title>
        <authorList>
            <person name="Kook J.-K."/>
            <person name="Park S.-N."/>
            <person name="Lim Y.K."/>
        </authorList>
    </citation>
    <scope>NUCLEOTIDE SEQUENCE [LARGE SCALE GENOMIC DNA]</scope>
    <source>
        <strain evidence="2 3">DSM 25539</strain>
    </source>
</reference>
<dbReference type="CDD" id="cd00397">
    <property type="entry name" value="DNA_BRE_C"/>
    <property type="match status" value="1"/>
</dbReference>
<name>A0A3Q8SCL0_9BACL</name>
<dbReference type="SUPFAM" id="SSF56349">
    <property type="entry name" value="DNA breaking-rejoining enzymes"/>
    <property type="match status" value="1"/>
</dbReference>
<dbReference type="OrthoDB" id="2726692at2"/>
<dbReference type="GO" id="GO:0006310">
    <property type="term" value="P:DNA recombination"/>
    <property type="evidence" value="ECO:0007669"/>
    <property type="project" value="UniProtKB-KW"/>
</dbReference>
<dbReference type="Gene3D" id="1.10.443.10">
    <property type="entry name" value="Intergrase catalytic core"/>
    <property type="match status" value="1"/>
</dbReference>
<sequence length="686" mass="80528">MTSEIIEGRDWYEKLEGVLDKEILFLKNVNDEYLWDILNKQSLNYIYKNCLNRPWLNQFSLAVLCATDRNLSPASINNMLSTLNARFQDIFISLELNQIEDLNYTHIHLYISGEICKHHSDRQRQMFISYYKSFLFNVSKWVKNRIDLEQQEYFTSFLLPEFPFDNRDYKSRGLAVTSAQKKRKDESSAVAPLLPSIRAECHLRWNQVKRLREITNEVIKKVQNENLPLPFSFNYEESEHLNERLYFTLNKNLDNEFYIEFIESKNLLDGSQGDGLWFFEILKNRLLGAWSNLASNKRKTEGISFLEKWGHDTEENIHPFQSRNPGVLTQGFILTRSQQYNGSRLFINVEPLYIACMFAIFAMDIQSYSGARINEILQVSYDPDCCFITDDGKNTTTKRNYIFKLIPKGRETEENYYMPESVFKSLLMIVKELKNHYNSDTLPQVNYSISSRKHLISNERKFVFQYNNQHVNQFTLNSIIRFLTHGLIIQSVEGKQVILTTHLLRHAFATHAAQTEKLPIDIVRQLLHQKDESVTGYYAAPTHVQISGTIDSLHDNWMTYIDIQQEILRSPKELKEIYEEYKEKVGTMSKVVGGICTIDSVCPTKMACMGCAAKVPQPEFRHEIEQYYAWAQESEKRFKELGLELEAKKMKLAMRRTKLELREIDGIEMYIKDESYEPNIQFQKEN</sequence>
<dbReference type="Proteomes" id="UP000273145">
    <property type="component" value="Chromosome"/>
</dbReference>
<evidence type="ECO:0000313" key="2">
    <source>
        <dbReference type="EMBL" id="AZK47511.1"/>
    </source>
</evidence>
<gene>
    <name evidence="2" type="ORF">EIM92_16255</name>
</gene>
<evidence type="ECO:0000256" key="1">
    <source>
        <dbReference type="ARBA" id="ARBA00023172"/>
    </source>
</evidence>
<dbReference type="RefSeq" id="WP_125083537.1">
    <property type="nucleotide sequence ID" value="NZ_CP034248.1"/>
</dbReference>
<dbReference type="InterPro" id="IPR011010">
    <property type="entry name" value="DNA_brk_join_enz"/>
</dbReference>